<dbReference type="RefSeq" id="WP_064272934.1">
    <property type="nucleotide sequence ID" value="NZ_LUTU01000001.1"/>
</dbReference>
<dbReference type="GO" id="GO:0003677">
    <property type="term" value="F:DNA binding"/>
    <property type="evidence" value="ECO:0007669"/>
    <property type="project" value="UniProtKB-UniRule"/>
</dbReference>
<evidence type="ECO:0000313" key="9">
    <source>
        <dbReference type="EMBL" id="OAJ69288.1"/>
    </source>
</evidence>
<comment type="caution">
    <text evidence="9">The sequence shown here is derived from an EMBL/GenBank/DDBJ whole genome shotgun (WGS) entry which is preliminary data.</text>
</comment>
<evidence type="ECO:0000259" key="8">
    <source>
        <dbReference type="PROSITE" id="PS51900"/>
    </source>
</evidence>
<sequence>MLTDVQLRRIAPKDKAYKLADAGGLFILVQPNGSRLWRMKYRFAGKEKLLAFGTYPEVTLAKARDARDQARSELRAGRDPSLTRKQRQAEARQTDRQLRNVGEIWIASQASRWTPRHRKDVETSLERFVWPDLGSLNLDDITPPMVLATIRKIEAGRARETARRIRQRLSAIFLFGIAHGLGTQDPAAVIKGALVPLKKGRQPAITDLGELRDLFRQVEAIPAHPVTLLALRFLALTSVRPGEVHAMGWHELSEDRSVWLIPAERMKMRREHEVPLSRQAREILEAVFLLTGKGPLVFPNNRWAHRPMSENALSYLLQRAGYSGRQVPHGFRASFSSIMNERYPSDRAIIDLMLAHQNKDRVEAAYNRALHRERRKELAQIWADLLMENASPPADLLGHQKR</sequence>
<dbReference type="InterPro" id="IPR050808">
    <property type="entry name" value="Phage_Integrase"/>
</dbReference>
<keyword evidence="4" id="KW-0233">DNA recombination</keyword>
<accession>A0A1B6VQE4</accession>
<evidence type="ECO:0000256" key="1">
    <source>
        <dbReference type="ARBA" id="ARBA00008857"/>
    </source>
</evidence>
<dbReference type="GO" id="GO:0015074">
    <property type="term" value="P:DNA integration"/>
    <property type="evidence" value="ECO:0007669"/>
    <property type="project" value="UniProtKB-KW"/>
</dbReference>
<evidence type="ECO:0000256" key="3">
    <source>
        <dbReference type="ARBA" id="ARBA00023125"/>
    </source>
</evidence>
<keyword evidence="2" id="KW-0229">DNA integration</keyword>
<evidence type="ECO:0000256" key="4">
    <source>
        <dbReference type="ARBA" id="ARBA00023172"/>
    </source>
</evidence>
<comment type="similarity">
    <text evidence="1">Belongs to the 'phage' integrase family.</text>
</comment>
<dbReference type="Pfam" id="PF22022">
    <property type="entry name" value="Phage_int_M"/>
    <property type="match status" value="1"/>
</dbReference>
<dbReference type="OrthoDB" id="9795573at2"/>
<dbReference type="PANTHER" id="PTHR30629">
    <property type="entry name" value="PROPHAGE INTEGRASE"/>
    <property type="match status" value="1"/>
</dbReference>
<dbReference type="InterPro" id="IPR025166">
    <property type="entry name" value="Integrase_DNA_bind_dom"/>
</dbReference>
<feature type="region of interest" description="Disordered" evidence="6">
    <location>
        <begin position="69"/>
        <end position="95"/>
    </location>
</feature>
<dbReference type="SUPFAM" id="SSF56349">
    <property type="entry name" value="DNA breaking-rejoining enzymes"/>
    <property type="match status" value="1"/>
</dbReference>
<feature type="domain" description="Core-binding (CB)" evidence="8">
    <location>
        <begin position="96"/>
        <end position="177"/>
    </location>
</feature>
<proteinExistence type="inferred from homology"/>
<dbReference type="Pfam" id="PF13356">
    <property type="entry name" value="Arm-DNA-bind_3"/>
    <property type="match status" value="1"/>
</dbReference>
<reference evidence="9 10" key="1">
    <citation type="submission" date="2016-03" db="EMBL/GenBank/DDBJ databases">
        <title>Draft genome sequence of Gluconobacter cerinus strain CECT 9110.</title>
        <authorList>
            <person name="Sainz F."/>
            <person name="Mas A."/>
            <person name="Torija M.J."/>
        </authorList>
    </citation>
    <scope>NUCLEOTIDE SEQUENCE [LARGE SCALE GENOMIC DNA]</scope>
    <source>
        <strain evidence="9 10">CECT 9110</strain>
    </source>
</reference>
<dbReference type="Gene3D" id="3.30.160.390">
    <property type="entry name" value="Integrase, DNA-binding domain"/>
    <property type="match status" value="1"/>
</dbReference>
<dbReference type="EMBL" id="LUTU01000001">
    <property type="protein sequence ID" value="OAJ69288.1"/>
    <property type="molecule type" value="Genomic_DNA"/>
</dbReference>
<dbReference type="InterPro" id="IPR053876">
    <property type="entry name" value="Phage_int_M"/>
</dbReference>
<dbReference type="InterPro" id="IPR010998">
    <property type="entry name" value="Integrase_recombinase_N"/>
</dbReference>
<evidence type="ECO:0000256" key="2">
    <source>
        <dbReference type="ARBA" id="ARBA00022908"/>
    </source>
</evidence>
<dbReference type="PANTHER" id="PTHR30629:SF2">
    <property type="entry name" value="PROPHAGE INTEGRASE INTS-RELATED"/>
    <property type="match status" value="1"/>
</dbReference>
<dbReference type="CDD" id="cd00801">
    <property type="entry name" value="INT_P4_C"/>
    <property type="match status" value="1"/>
</dbReference>
<gene>
    <name evidence="9" type="ORF">A0123_00097</name>
</gene>
<dbReference type="InterPro" id="IPR013762">
    <property type="entry name" value="Integrase-like_cat_sf"/>
</dbReference>
<dbReference type="InterPro" id="IPR011010">
    <property type="entry name" value="DNA_brk_join_enz"/>
</dbReference>
<dbReference type="Pfam" id="PF00589">
    <property type="entry name" value="Phage_integrase"/>
    <property type="match status" value="1"/>
</dbReference>
<dbReference type="AlphaFoldDB" id="A0A1B6VQE4"/>
<organism evidence="9 10">
    <name type="scientific">Gluconobacter cerinus</name>
    <dbReference type="NCBI Taxonomy" id="38307"/>
    <lineage>
        <taxon>Bacteria</taxon>
        <taxon>Pseudomonadati</taxon>
        <taxon>Pseudomonadota</taxon>
        <taxon>Alphaproteobacteria</taxon>
        <taxon>Acetobacterales</taxon>
        <taxon>Acetobacteraceae</taxon>
        <taxon>Gluconobacter</taxon>
    </lineage>
</organism>
<name>A0A1B6VQE4_9PROT</name>
<dbReference type="Gene3D" id="1.10.443.10">
    <property type="entry name" value="Intergrase catalytic core"/>
    <property type="match status" value="1"/>
</dbReference>
<feature type="domain" description="Tyr recombinase" evidence="7">
    <location>
        <begin position="201"/>
        <end position="383"/>
    </location>
</feature>
<dbReference type="Proteomes" id="UP000077786">
    <property type="component" value="Unassembled WGS sequence"/>
</dbReference>
<protein>
    <submittedName>
        <fullName evidence="9">Integrase</fullName>
    </submittedName>
</protein>
<evidence type="ECO:0000259" key="7">
    <source>
        <dbReference type="PROSITE" id="PS51898"/>
    </source>
</evidence>
<dbReference type="PROSITE" id="PS51898">
    <property type="entry name" value="TYR_RECOMBINASE"/>
    <property type="match status" value="1"/>
</dbReference>
<evidence type="ECO:0000256" key="6">
    <source>
        <dbReference type="SAM" id="MobiDB-lite"/>
    </source>
</evidence>
<dbReference type="PROSITE" id="PS51900">
    <property type="entry name" value="CB"/>
    <property type="match status" value="1"/>
</dbReference>
<evidence type="ECO:0000313" key="10">
    <source>
        <dbReference type="Proteomes" id="UP000077786"/>
    </source>
</evidence>
<dbReference type="PATRIC" id="fig|38307.3.peg.99"/>
<keyword evidence="3 5" id="KW-0238">DNA-binding</keyword>
<dbReference type="InterPro" id="IPR038488">
    <property type="entry name" value="Integrase_DNA-bd_sf"/>
</dbReference>
<dbReference type="InterPro" id="IPR002104">
    <property type="entry name" value="Integrase_catalytic"/>
</dbReference>
<dbReference type="InterPro" id="IPR044068">
    <property type="entry name" value="CB"/>
</dbReference>
<evidence type="ECO:0000256" key="5">
    <source>
        <dbReference type="PROSITE-ProRule" id="PRU01248"/>
    </source>
</evidence>
<dbReference type="GO" id="GO:0006310">
    <property type="term" value="P:DNA recombination"/>
    <property type="evidence" value="ECO:0007669"/>
    <property type="project" value="UniProtKB-KW"/>
</dbReference>
<dbReference type="Gene3D" id="1.10.150.130">
    <property type="match status" value="1"/>
</dbReference>